<dbReference type="GO" id="GO:0006749">
    <property type="term" value="P:glutathione metabolic process"/>
    <property type="evidence" value="ECO:0007669"/>
    <property type="project" value="InterPro"/>
</dbReference>
<dbReference type="Pfam" id="PF00043">
    <property type="entry name" value="GST_C"/>
    <property type="match status" value="1"/>
</dbReference>
<keyword evidence="3" id="KW-1185">Reference proteome</keyword>
<dbReference type="PROSITE" id="PS50405">
    <property type="entry name" value="GST_CTER"/>
    <property type="match status" value="1"/>
</dbReference>
<protein>
    <recommendedName>
        <fullName evidence="1">GST C-terminal domain-containing protein</fullName>
    </recommendedName>
</protein>
<dbReference type="STRING" id="39946.B8BHZ4"/>
<dbReference type="CDD" id="cd03185">
    <property type="entry name" value="GST_C_Tau"/>
    <property type="match status" value="1"/>
</dbReference>
<dbReference type="InterPro" id="IPR036282">
    <property type="entry name" value="Glutathione-S-Trfase_C_sf"/>
</dbReference>
<evidence type="ECO:0000313" key="3">
    <source>
        <dbReference type="Proteomes" id="UP000007015"/>
    </source>
</evidence>
<proteinExistence type="predicted"/>
<dbReference type="Proteomes" id="UP000007015">
    <property type="component" value="Chromosome 10"/>
</dbReference>
<accession>B8BHZ4</accession>
<reference evidence="2 3" key="1">
    <citation type="journal article" date="2005" name="PLoS Biol.">
        <title>The genomes of Oryza sativa: a history of duplications.</title>
        <authorList>
            <person name="Yu J."/>
            <person name="Wang J."/>
            <person name="Lin W."/>
            <person name="Li S."/>
            <person name="Li H."/>
            <person name="Zhou J."/>
            <person name="Ni P."/>
            <person name="Dong W."/>
            <person name="Hu S."/>
            <person name="Zeng C."/>
            <person name="Zhang J."/>
            <person name="Zhang Y."/>
            <person name="Li R."/>
            <person name="Xu Z."/>
            <person name="Li S."/>
            <person name="Li X."/>
            <person name="Zheng H."/>
            <person name="Cong L."/>
            <person name="Lin L."/>
            <person name="Yin J."/>
            <person name="Geng J."/>
            <person name="Li G."/>
            <person name="Shi J."/>
            <person name="Liu J."/>
            <person name="Lv H."/>
            <person name="Li J."/>
            <person name="Wang J."/>
            <person name="Deng Y."/>
            <person name="Ran L."/>
            <person name="Shi X."/>
            <person name="Wang X."/>
            <person name="Wu Q."/>
            <person name="Li C."/>
            <person name="Ren X."/>
            <person name="Wang J."/>
            <person name="Wang X."/>
            <person name="Li D."/>
            <person name="Liu D."/>
            <person name="Zhang X."/>
            <person name="Ji Z."/>
            <person name="Zhao W."/>
            <person name="Sun Y."/>
            <person name="Zhang Z."/>
            <person name="Bao J."/>
            <person name="Han Y."/>
            <person name="Dong L."/>
            <person name="Ji J."/>
            <person name="Chen P."/>
            <person name="Wu S."/>
            <person name="Liu J."/>
            <person name="Xiao Y."/>
            <person name="Bu D."/>
            <person name="Tan J."/>
            <person name="Yang L."/>
            <person name="Ye C."/>
            <person name="Zhang J."/>
            <person name="Xu J."/>
            <person name="Zhou Y."/>
            <person name="Yu Y."/>
            <person name="Zhang B."/>
            <person name="Zhuang S."/>
            <person name="Wei H."/>
            <person name="Liu B."/>
            <person name="Lei M."/>
            <person name="Yu H."/>
            <person name="Li Y."/>
            <person name="Xu H."/>
            <person name="Wei S."/>
            <person name="He X."/>
            <person name="Fang L."/>
            <person name="Zhang Z."/>
            <person name="Zhang Y."/>
            <person name="Huang X."/>
            <person name="Su Z."/>
            <person name="Tong W."/>
            <person name="Li J."/>
            <person name="Tong Z."/>
            <person name="Li S."/>
            <person name="Ye J."/>
            <person name="Wang L."/>
            <person name="Fang L."/>
            <person name="Lei T."/>
            <person name="Chen C."/>
            <person name="Chen H."/>
            <person name="Xu Z."/>
            <person name="Li H."/>
            <person name="Huang H."/>
            <person name="Zhang F."/>
            <person name="Xu H."/>
            <person name="Li N."/>
            <person name="Zhao C."/>
            <person name="Li S."/>
            <person name="Dong L."/>
            <person name="Huang Y."/>
            <person name="Li L."/>
            <person name="Xi Y."/>
            <person name="Qi Q."/>
            <person name="Li W."/>
            <person name="Zhang B."/>
            <person name="Hu W."/>
            <person name="Zhang Y."/>
            <person name="Tian X."/>
            <person name="Jiao Y."/>
            <person name="Liang X."/>
            <person name="Jin J."/>
            <person name="Gao L."/>
            <person name="Zheng W."/>
            <person name="Hao B."/>
            <person name="Liu S."/>
            <person name="Wang W."/>
            <person name="Yuan L."/>
            <person name="Cao M."/>
            <person name="McDermott J."/>
            <person name="Samudrala R."/>
            <person name="Wang J."/>
            <person name="Wong G.K."/>
            <person name="Yang H."/>
        </authorList>
    </citation>
    <scope>NUCLEOTIDE SEQUENCE [LARGE SCALE GENOMIC DNA]</scope>
    <source>
        <strain evidence="3">cv. 93-11</strain>
    </source>
</reference>
<dbReference type="GO" id="GO:0004364">
    <property type="term" value="F:glutathione transferase activity"/>
    <property type="evidence" value="ECO:0007669"/>
    <property type="project" value="InterPro"/>
</dbReference>
<dbReference type="InterPro" id="IPR004046">
    <property type="entry name" value="GST_C"/>
</dbReference>
<dbReference type="Gene3D" id="1.20.1050.10">
    <property type="match status" value="1"/>
</dbReference>
<organism evidence="2 3">
    <name type="scientific">Oryza sativa subsp. indica</name>
    <name type="common">Rice</name>
    <dbReference type="NCBI Taxonomy" id="39946"/>
    <lineage>
        <taxon>Eukaryota</taxon>
        <taxon>Viridiplantae</taxon>
        <taxon>Streptophyta</taxon>
        <taxon>Embryophyta</taxon>
        <taxon>Tracheophyta</taxon>
        <taxon>Spermatophyta</taxon>
        <taxon>Magnoliopsida</taxon>
        <taxon>Liliopsida</taxon>
        <taxon>Poales</taxon>
        <taxon>Poaceae</taxon>
        <taxon>BOP clade</taxon>
        <taxon>Oryzoideae</taxon>
        <taxon>Oryzeae</taxon>
        <taxon>Oryzinae</taxon>
        <taxon>Oryza</taxon>
        <taxon>Oryza sativa</taxon>
    </lineage>
</organism>
<dbReference type="AlphaFoldDB" id="B8BHZ4"/>
<gene>
    <name evidence="2" type="ORF">OsI_34416</name>
</gene>
<dbReference type="InterPro" id="IPR010987">
    <property type="entry name" value="Glutathione-S-Trfase_C-like"/>
</dbReference>
<name>B8BHZ4_ORYSI</name>
<dbReference type="EMBL" id="CM000135">
    <property type="protein sequence ID" value="EEC67347.1"/>
    <property type="molecule type" value="Genomic_DNA"/>
</dbReference>
<dbReference type="HOGENOM" id="CLU_1356624_0_0_1"/>
<dbReference type="InterPro" id="IPR045074">
    <property type="entry name" value="GST_C_Tau"/>
</dbReference>
<feature type="domain" description="GST C-terminal" evidence="1">
    <location>
        <begin position="1"/>
        <end position="99"/>
    </location>
</feature>
<evidence type="ECO:0000313" key="2">
    <source>
        <dbReference type="EMBL" id="EEC67347.1"/>
    </source>
</evidence>
<evidence type="ECO:0000259" key="1">
    <source>
        <dbReference type="PROSITE" id="PS50405"/>
    </source>
</evidence>
<sequence length="202" mass="22445">MKKTIVAVEILEGALKDTSKGKPFFGGDTVGLVDIMLGALNSWMKATEVLTGAKIFDPSKTPLLATWAVRFNELDATKEVLPDVYGVVEYAKMRQAEHWSMMRVTFDGSYGIPSSVRHPSATRHSEVVPTASGSSAACILDREEEIIPLVKALIEKDKEGEKKKGTFVFFFVARQVFDELLACHGCFMCDMFIKTFICDEMF</sequence>
<dbReference type="Gramene" id="BGIOSGA033324-TA">
    <property type="protein sequence ID" value="BGIOSGA033324-PA"/>
    <property type="gene ID" value="BGIOSGA033324"/>
</dbReference>
<dbReference type="SUPFAM" id="SSF47616">
    <property type="entry name" value="GST C-terminal domain-like"/>
    <property type="match status" value="1"/>
</dbReference>